<comment type="caution">
    <text evidence="2">The sequence shown here is derived from an EMBL/GenBank/DDBJ whole genome shotgun (WGS) entry which is preliminary data.</text>
</comment>
<protein>
    <submittedName>
        <fullName evidence="2">Uncharacterized protein</fullName>
    </submittedName>
</protein>
<dbReference type="EMBL" id="BKCN01000034">
    <property type="protein sequence ID" value="GER05629.1"/>
    <property type="molecule type" value="Genomic_DNA"/>
</dbReference>
<dbReference type="Proteomes" id="UP000324996">
    <property type="component" value="Unassembled WGS sequence"/>
</dbReference>
<dbReference type="AlphaFoldDB" id="A0A5A7NEX6"/>
<name>A0A5A7NEX6_9PROT</name>
<evidence type="ECO:0000256" key="1">
    <source>
        <dbReference type="SAM" id="MobiDB-lite"/>
    </source>
</evidence>
<keyword evidence="3" id="KW-1185">Reference proteome</keyword>
<evidence type="ECO:0000313" key="3">
    <source>
        <dbReference type="Proteomes" id="UP000324996"/>
    </source>
</evidence>
<proteinExistence type="predicted"/>
<feature type="region of interest" description="Disordered" evidence="1">
    <location>
        <begin position="159"/>
        <end position="181"/>
    </location>
</feature>
<evidence type="ECO:0000313" key="2">
    <source>
        <dbReference type="EMBL" id="GER05629.1"/>
    </source>
</evidence>
<organism evidence="2 3">
    <name type="scientific">Iodidimonas nitroreducens</name>
    <dbReference type="NCBI Taxonomy" id="1236968"/>
    <lineage>
        <taxon>Bacteria</taxon>
        <taxon>Pseudomonadati</taxon>
        <taxon>Pseudomonadota</taxon>
        <taxon>Alphaproteobacteria</taxon>
        <taxon>Iodidimonadales</taxon>
        <taxon>Iodidimonadaceae</taxon>
        <taxon>Iodidimonas</taxon>
    </lineage>
</organism>
<accession>A0A5A7NEX6</accession>
<sequence>MELARVLDQDHPIAASRDLGEERVDERRLARARPADNDDVPARLDSFSQRLRLQRRHDPRFHIIGEAIEHAGGLADGEARRRHHRRQEPFEALAALGQFGRDDRAFAMAFLANMARHQPDNPLGLGGADPCPRVDAPVAMAIDPQPAVGIDHHFDDGGVGQRRRNRRSHGGAQHGALAIDRTGMKAVSHGLRLRLACFRPEKRPL</sequence>
<gene>
    <name evidence="2" type="ORF">JCM17846_33110</name>
</gene>
<reference evidence="2 3" key="1">
    <citation type="submission" date="2019-09" db="EMBL/GenBank/DDBJ databases">
        <title>NBRP : Genome information of microbial organism related human and environment.</title>
        <authorList>
            <person name="Hattori M."/>
            <person name="Oshima K."/>
            <person name="Inaba H."/>
            <person name="Suda W."/>
            <person name="Sakamoto M."/>
            <person name="Iino T."/>
            <person name="Kitahara M."/>
            <person name="Oshida Y."/>
            <person name="Iida T."/>
            <person name="Kudo T."/>
            <person name="Itoh T."/>
            <person name="Ohkuma M."/>
        </authorList>
    </citation>
    <scope>NUCLEOTIDE SEQUENCE [LARGE SCALE GENOMIC DNA]</scope>
    <source>
        <strain evidence="2 3">Q-1</strain>
    </source>
</reference>